<dbReference type="InterPro" id="IPR029060">
    <property type="entry name" value="PIN-like_dom_sf"/>
</dbReference>
<accession>A0ABU9CA93</accession>
<dbReference type="InterPro" id="IPR002716">
    <property type="entry name" value="PIN_dom"/>
</dbReference>
<gene>
    <name evidence="2" type="ORF">AACH00_19665</name>
</gene>
<keyword evidence="3" id="KW-1185">Reference proteome</keyword>
<name>A0ABU9CA93_9BURK</name>
<proteinExistence type="predicted"/>
<evidence type="ECO:0000313" key="2">
    <source>
        <dbReference type="EMBL" id="MEK8048576.1"/>
    </source>
</evidence>
<dbReference type="Pfam" id="PF13470">
    <property type="entry name" value="PIN_3"/>
    <property type="match status" value="1"/>
</dbReference>
<dbReference type="SUPFAM" id="SSF88723">
    <property type="entry name" value="PIN domain-like"/>
    <property type="match status" value="1"/>
</dbReference>
<evidence type="ECO:0000313" key="3">
    <source>
        <dbReference type="Proteomes" id="UP001379945"/>
    </source>
</evidence>
<protein>
    <submittedName>
        <fullName evidence="2">PIN domain-containing protein</fullName>
    </submittedName>
</protein>
<dbReference type="RefSeq" id="WP_341400880.1">
    <property type="nucleotide sequence ID" value="NZ_JBBUTI010000021.1"/>
</dbReference>
<feature type="domain" description="PIN" evidence="1">
    <location>
        <begin position="3"/>
        <end position="114"/>
    </location>
</feature>
<organism evidence="2 3">
    <name type="scientific">Ideonella margarita</name>
    <dbReference type="NCBI Taxonomy" id="2984191"/>
    <lineage>
        <taxon>Bacteria</taxon>
        <taxon>Pseudomonadati</taxon>
        <taxon>Pseudomonadota</taxon>
        <taxon>Betaproteobacteria</taxon>
        <taxon>Burkholderiales</taxon>
        <taxon>Sphaerotilaceae</taxon>
        <taxon>Ideonella</taxon>
    </lineage>
</organism>
<evidence type="ECO:0000259" key="1">
    <source>
        <dbReference type="Pfam" id="PF13470"/>
    </source>
</evidence>
<dbReference type="Proteomes" id="UP001379945">
    <property type="component" value="Unassembled WGS sequence"/>
</dbReference>
<comment type="caution">
    <text evidence="2">The sequence shown here is derived from an EMBL/GenBank/DDBJ whole genome shotgun (WGS) entry which is preliminary data.</text>
</comment>
<dbReference type="EMBL" id="JBBUTI010000021">
    <property type="protein sequence ID" value="MEK8048576.1"/>
    <property type="molecule type" value="Genomic_DNA"/>
</dbReference>
<reference evidence="2 3" key="1">
    <citation type="submission" date="2024-04" db="EMBL/GenBank/DDBJ databases">
        <title>Novel species of the genus Ideonella isolated from streams.</title>
        <authorList>
            <person name="Lu H."/>
        </authorList>
    </citation>
    <scope>NUCLEOTIDE SEQUENCE [LARGE SCALE GENOMIC DNA]</scope>
    <source>
        <strain evidence="2 3">LYT19W</strain>
    </source>
</reference>
<sequence>MAILDSQAVLDWLYFNDPTTAHWEAARAAGQWHWVASSGMRDELAHVLARGLPVGRGLDGAGVLAAMDARVRWLEAPAAPGATGRLVCTDRDDQKFLDAGVAWGCRWLVSRDKAVLKLAGKARRLHNLAIVPPRLWALPAANI</sequence>